<reference evidence="1" key="1">
    <citation type="submission" date="2022-03" db="EMBL/GenBank/DDBJ databases">
        <authorList>
            <person name="Lindestad O."/>
        </authorList>
    </citation>
    <scope>NUCLEOTIDE SEQUENCE</scope>
</reference>
<dbReference type="Proteomes" id="UP000838756">
    <property type="component" value="Unassembled WGS sequence"/>
</dbReference>
<dbReference type="AlphaFoldDB" id="A0A8S4R5K4"/>
<name>A0A8S4R5K4_9NEOP</name>
<dbReference type="OrthoDB" id="407509at2759"/>
<organism evidence="1 2">
    <name type="scientific">Pararge aegeria aegeria</name>
    <dbReference type="NCBI Taxonomy" id="348720"/>
    <lineage>
        <taxon>Eukaryota</taxon>
        <taxon>Metazoa</taxon>
        <taxon>Ecdysozoa</taxon>
        <taxon>Arthropoda</taxon>
        <taxon>Hexapoda</taxon>
        <taxon>Insecta</taxon>
        <taxon>Pterygota</taxon>
        <taxon>Neoptera</taxon>
        <taxon>Endopterygota</taxon>
        <taxon>Lepidoptera</taxon>
        <taxon>Glossata</taxon>
        <taxon>Ditrysia</taxon>
        <taxon>Papilionoidea</taxon>
        <taxon>Nymphalidae</taxon>
        <taxon>Satyrinae</taxon>
        <taxon>Satyrini</taxon>
        <taxon>Parargina</taxon>
        <taxon>Pararge</taxon>
    </lineage>
</organism>
<keyword evidence="2" id="KW-1185">Reference proteome</keyword>
<gene>
    <name evidence="1" type="primary">jg1115</name>
    <name evidence="1" type="ORF">PAEG_LOCUS10390</name>
</gene>
<protein>
    <submittedName>
        <fullName evidence="1">Jg1115 protein</fullName>
    </submittedName>
</protein>
<sequence>MAAYFGPHKKSHSGRWKLCSDYLNVIKSEIRRSVRVTDLAQRVAKLWQWAGHIARRKDGYWYPKVLEAQR</sequence>
<accession>A0A8S4R5K4</accession>
<evidence type="ECO:0000313" key="1">
    <source>
        <dbReference type="EMBL" id="CAH2232070.1"/>
    </source>
</evidence>
<comment type="caution">
    <text evidence="1">The sequence shown here is derived from an EMBL/GenBank/DDBJ whole genome shotgun (WGS) entry which is preliminary data.</text>
</comment>
<dbReference type="EMBL" id="CAKXAJ010024864">
    <property type="protein sequence ID" value="CAH2232070.1"/>
    <property type="molecule type" value="Genomic_DNA"/>
</dbReference>
<proteinExistence type="predicted"/>
<evidence type="ECO:0000313" key="2">
    <source>
        <dbReference type="Proteomes" id="UP000838756"/>
    </source>
</evidence>